<dbReference type="NCBIfam" id="TIGR02284">
    <property type="entry name" value="PA2169 family four-helix-bundle protein"/>
    <property type="match status" value="1"/>
</dbReference>
<feature type="domain" description="DUF2383" evidence="1">
    <location>
        <begin position="8"/>
        <end position="115"/>
    </location>
</feature>
<evidence type="ECO:0000313" key="3">
    <source>
        <dbReference type="Proteomes" id="UP000218151"/>
    </source>
</evidence>
<dbReference type="InterPro" id="IPR011971">
    <property type="entry name" value="CHP02284"/>
</dbReference>
<organism evidence="2 3">
    <name type="scientific">Sphingomonas lenta</name>
    <dbReference type="NCBI Taxonomy" id="1141887"/>
    <lineage>
        <taxon>Bacteria</taxon>
        <taxon>Pseudomonadati</taxon>
        <taxon>Pseudomonadota</taxon>
        <taxon>Alphaproteobacteria</taxon>
        <taxon>Sphingomonadales</taxon>
        <taxon>Sphingomonadaceae</taxon>
        <taxon>Sphingomonas</taxon>
    </lineage>
</organism>
<reference evidence="3" key="1">
    <citation type="submission" date="2017-09" db="EMBL/GenBank/DDBJ databases">
        <authorList>
            <person name="Feng G."/>
            <person name="Zhu H."/>
        </authorList>
    </citation>
    <scope>NUCLEOTIDE SEQUENCE [LARGE SCALE GENOMIC DNA]</scope>
    <source>
        <strain evidence="3">1PNM-20</strain>
    </source>
</reference>
<dbReference type="Gene3D" id="1.20.1260.10">
    <property type="match status" value="1"/>
</dbReference>
<name>A0A2A2SG70_9SPHN</name>
<gene>
    <name evidence="2" type="ORF">CKY28_11660</name>
</gene>
<evidence type="ECO:0000259" key="1">
    <source>
        <dbReference type="Pfam" id="PF09537"/>
    </source>
</evidence>
<dbReference type="OrthoDB" id="7265085at2"/>
<accession>A0A2A2SG70</accession>
<dbReference type="RefSeq" id="WP_095998460.1">
    <property type="nucleotide sequence ID" value="NZ_NSLI01000003.1"/>
</dbReference>
<dbReference type="EMBL" id="NSLI01000003">
    <property type="protein sequence ID" value="PAX08218.1"/>
    <property type="molecule type" value="Genomic_DNA"/>
</dbReference>
<sequence length="148" mass="16019">MADTSNDITVVNSLIKTLNDSITGYQESAKDIGNQRLATMFQERAQERQQVVTQLQAEVARLGGDPNSGGSLLGSAHQIFLDLKSTITGKNDSAVLAEVQRGEEYLRDKFDTALADANLSASTRQVLEQAAQSVRQGADSVRQFNTAM</sequence>
<dbReference type="InterPro" id="IPR016920">
    <property type="entry name" value="UCP029477"/>
</dbReference>
<dbReference type="Pfam" id="PF09537">
    <property type="entry name" value="DUF2383"/>
    <property type="match status" value="1"/>
</dbReference>
<comment type="caution">
    <text evidence="2">The sequence shown here is derived from an EMBL/GenBank/DDBJ whole genome shotgun (WGS) entry which is preliminary data.</text>
</comment>
<proteinExistence type="predicted"/>
<protein>
    <recommendedName>
        <fullName evidence="1">DUF2383 domain-containing protein</fullName>
    </recommendedName>
</protein>
<dbReference type="Proteomes" id="UP000218151">
    <property type="component" value="Unassembled WGS sequence"/>
</dbReference>
<dbReference type="PIRSF" id="PIRSF029477">
    <property type="entry name" value="UCP029477"/>
    <property type="match status" value="1"/>
</dbReference>
<evidence type="ECO:0000313" key="2">
    <source>
        <dbReference type="EMBL" id="PAX08218.1"/>
    </source>
</evidence>
<keyword evidence="3" id="KW-1185">Reference proteome</keyword>
<dbReference type="InterPro" id="IPR012347">
    <property type="entry name" value="Ferritin-like"/>
</dbReference>
<dbReference type="AlphaFoldDB" id="A0A2A2SG70"/>
<dbReference type="InterPro" id="IPR019052">
    <property type="entry name" value="DUF2383"/>
</dbReference>